<name>A0A9P6XZ29_RHIOR</name>
<evidence type="ECO:0000313" key="3">
    <source>
        <dbReference type="Proteomes" id="UP000717996"/>
    </source>
</evidence>
<keyword evidence="1" id="KW-0732">Signal</keyword>
<gene>
    <name evidence="2" type="ORF">G6F51_011377</name>
</gene>
<evidence type="ECO:0000313" key="2">
    <source>
        <dbReference type="EMBL" id="KAG1535723.1"/>
    </source>
</evidence>
<evidence type="ECO:0008006" key="4">
    <source>
        <dbReference type="Google" id="ProtNLM"/>
    </source>
</evidence>
<feature type="chain" id="PRO_5040359134" description="Secreted protein" evidence="1">
    <location>
        <begin position="22"/>
        <end position="167"/>
    </location>
</feature>
<evidence type="ECO:0000256" key="1">
    <source>
        <dbReference type="SAM" id="SignalP"/>
    </source>
</evidence>
<dbReference type="AlphaFoldDB" id="A0A9P6XZ29"/>
<dbReference type="OMA" id="RINHTAY"/>
<reference evidence="2" key="1">
    <citation type="journal article" date="2020" name="Microb. Genom.">
        <title>Genetic diversity of clinical and environmental Mucorales isolates obtained from an investigation of mucormycosis cases among solid organ transplant recipients.</title>
        <authorList>
            <person name="Nguyen M.H."/>
            <person name="Kaul D."/>
            <person name="Muto C."/>
            <person name="Cheng S.J."/>
            <person name="Richter R.A."/>
            <person name="Bruno V.M."/>
            <person name="Liu G."/>
            <person name="Beyhan S."/>
            <person name="Sundermann A.J."/>
            <person name="Mounaud S."/>
            <person name="Pasculle A.W."/>
            <person name="Nierman W.C."/>
            <person name="Driscoll E."/>
            <person name="Cumbie R."/>
            <person name="Clancy C.J."/>
            <person name="Dupont C.L."/>
        </authorList>
    </citation>
    <scope>NUCLEOTIDE SEQUENCE</scope>
    <source>
        <strain evidence="2">GL16</strain>
    </source>
</reference>
<dbReference type="EMBL" id="JAANIT010002689">
    <property type="protein sequence ID" value="KAG1535723.1"/>
    <property type="molecule type" value="Genomic_DNA"/>
</dbReference>
<organism evidence="2 3">
    <name type="scientific">Rhizopus oryzae</name>
    <name type="common">Mucormycosis agent</name>
    <name type="synonym">Rhizopus arrhizus var. delemar</name>
    <dbReference type="NCBI Taxonomy" id="64495"/>
    <lineage>
        <taxon>Eukaryota</taxon>
        <taxon>Fungi</taxon>
        <taxon>Fungi incertae sedis</taxon>
        <taxon>Mucoromycota</taxon>
        <taxon>Mucoromycotina</taxon>
        <taxon>Mucoromycetes</taxon>
        <taxon>Mucorales</taxon>
        <taxon>Mucorineae</taxon>
        <taxon>Rhizopodaceae</taxon>
        <taxon>Rhizopus</taxon>
    </lineage>
</organism>
<accession>A0A9P6XZ29</accession>
<feature type="signal peptide" evidence="1">
    <location>
        <begin position="1"/>
        <end position="21"/>
    </location>
</feature>
<comment type="caution">
    <text evidence="2">The sequence shown here is derived from an EMBL/GenBank/DDBJ whole genome shotgun (WGS) entry which is preliminary data.</text>
</comment>
<dbReference type="OrthoDB" id="3044029at2759"/>
<dbReference type="Proteomes" id="UP000717996">
    <property type="component" value="Unassembled WGS sequence"/>
</dbReference>
<sequence>MHSSIVFYLFTLFALIATLRALPLKKRAYSIQLESDSEFCSFMPPHAGDDVGGTENDGIPMCTNASLGGEAFPTGFIQSAHYLSTSSYVQVTGTIDASKYSLSSSDGGGQYDNKDIDGVTCNGYKYFVNLIEPDSNTFCIRCCESQSDCRLGISTKGCQEIVPGNYN</sequence>
<proteinExistence type="predicted"/>
<protein>
    <recommendedName>
        <fullName evidence="4">Secreted protein</fullName>
    </recommendedName>
</protein>